<organism evidence="1 2">
    <name type="scientific">Dendrolimus kikuchii</name>
    <dbReference type="NCBI Taxonomy" id="765133"/>
    <lineage>
        <taxon>Eukaryota</taxon>
        <taxon>Metazoa</taxon>
        <taxon>Ecdysozoa</taxon>
        <taxon>Arthropoda</taxon>
        <taxon>Hexapoda</taxon>
        <taxon>Insecta</taxon>
        <taxon>Pterygota</taxon>
        <taxon>Neoptera</taxon>
        <taxon>Endopterygota</taxon>
        <taxon>Lepidoptera</taxon>
        <taxon>Glossata</taxon>
        <taxon>Ditrysia</taxon>
        <taxon>Bombycoidea</taxon>
        <taxon>Lasiocampidae</taxon>
        <taxon>Dendrolimus</taxon>
    </lineage>
</organism>
<evidence type="ECO:0000313" key="1">
    <source>
        <dbReference type="EMBL" id="KAJ0175086.1"/>
    </source>
</evidence>
<comment type="caution">
    <text evidence="1">The sequence shown here is derived from an EMBL/GenBank/DDBJ whole genome shotgun (WGS) entry which is preliminary data.</text>
</comment>
<sequence>MKGIALILFCGVIFSHATETELKTDDGYADNYTKDTYNPSGDSYICSINGANGVLIPHENCHKFYRCAAGKPVSHLIVPKV</sequence>
<proteinExistence type="predicted"/>
<dbReference type="Proteomes" id="UP000824533">
    <property type="component" value="Linkage Group LG16"/>
</dbReference>
<accession>A0ACC1CU53</accession>
<evidence type="ECO:0000313" key="2">
    <source>
        <dbReference type="Proteomes" id="UP000824533"/>
    </source>
</evidence>
<name>A0ACC1CU53_9NEOP</name>
<gene>
    <name evidence="1" type="ORF">K1T71_009227</name>
</gene>
<dbReference type="EMBL" id="CM034402">
    <property type="protein sequence ID" value="KAJ0175086.1"/>
    <property type="molecule type" value="Genomic_DNA"/>
</dbReference>
<reference evidence="1 2" key="1">
    <citation type="journal article" date="2021" name="Front. Genet.">
        <title>Chromosome-Level Genome Assembly Reveals Significant Gene Expansion in the Toll and IMD Signaling Pathways of Dendrolimus kikuchii.</title>
        <authorList>
            <person name="Zhou J."/>
            <person name="Wu P."/>
            <person name="Xiong Z."/>
            <person name="Liu N."/>
            <person name="Zhao N."/>
            <person name="Ji M."/>
            <person name="Qiu Y."/>
            <person name="Yang B."/>
        </authorList>
    </citation>
    <scope>NUCLEOTIDE SEQUENCE [LARGE SCALE GENOMIC DNA]</scope>
    <source>
        <strain evidence="1">Ann1</strain>
    </source>
</reference>
<protein>
    <submittedName>
        <fullName evidence="1">Uncharacterized protein</fullName>
    </submittedName>
</protein>
<keyword evidence="2" id="KW-1185">Reference proteome</keyword>